<evidence type="ECO:0000313" key="2">
    <source>
        <dbReference type="EMBL" id="RIB29827.1"/>
    </source>
</evidence>
<evidence type="ECO:0000256" key="1">
    <source>
        <dbReference type="SAM" id="MobiDB-lite"/>
    </source>
</evidence>
<comment type="caution">
    <text evidence="2">The sequence shown here is derived from an EMBL/GenBank/DDBJ whole genome shotgun (WGS) entry which is preliminary data.</text>
</comment>
<keyword evidence="3" id="KW-1185">Reference proteome</keyword>
<evidence type="ECO:0000313" key="3">
    <source>
        <dbReference type="Proteomes" id="UP000266673"/>
    </source>
</evidence>
<dbReference type="EMBL" id="QKWP01000028">
    <property type="protein sequence ID" value="RIB29827.1"/>
    <property type="molecule type" value="Genomic_DNA"/>
</dbReference>
<proteinExistence type="predicted"/>
<organism evidence="2 3">
    <name type="scientific">Gigaspora rosea</name>
    <dbReference type="NCBI Taxonomy" id="44941"/>
    <lineage>
        <taxon>Eukaryota</taxon>
        <taxon>Fungi</taxon>
        <taxon>Fungi incertae sedis</taxon>
        <taxon>Mucoromycota</taxon>
        <taxon>Glomeromycotina</taxon>
        <taxon>Glomeromycetes</taxon>
        <taxon>Diversisporales</taxon>
        <taxon>Gigasporaceae</taxon>
        <taxon>Gigaspora</taxon>
    </lineage>
</organism>
<feature type="region of interest" description="Disordered" evidence="1">
    <location>
        <begin position="1"/>
        <end position="21"/>
    </location>
</feature>
<gene>
    <name evidence="2" type="ORF">C2G38_2027374</name>
</gene>
<sequence length="187" mass="21389">MLKISNRKHQSHKASQCSVDKRKAAQHEKYIIEINQTMMQINDDELQLVYQDIIQQSNSQEKNKVECHQKLIDFVKKLPDNHLKSAINLFDTMRYTKGQNKGNLLSPFLQNKALNFINSSLYKVGQDSDSLIRNNKALKNKLHVAHIVMNNFEESAFGKLMLVGFTNCTSSKSSLFGVGTSRCIQQK</sequence>
<protein>
    <submittedName>
        <fullName evidence="2">Uncharacterized protein</fullName>
    </submittedName>
</protein>
<accession>A0A397W8C8</accession>
<reference evidence="2 3" key="1">
    <citation type="submission" date="2018-06" db="EMBL/GenBank/DDBJ databases">
        <title>Comparative genomics reveals the genomic features of Rhizophagus irregularis, R. cerebriforme, R. diaphanum and Gigaspora rosea, and their symbiotic lifestyle signature.</title>
        <authorList>
            <person name="Morin E."/>
            <person name="San Clemente H."/>
            <person name="Chen E.C.H."/>
            <person name="De La Providencia I."/>
            <person name="Hainaut M."/>
            <person name="Kuo A."/>
            <person name="Kohler A."/>
            <person name="Murat C."/>
            <person name="Tang N."/>
            <person name="Roy S."/>
            <person name="Loubradou J."/>
            <person name="Henrissat B."/>
            <person name="Grigoriev I.V."/>
            <person name="Corradi N."/>
            <person name="Roux C."/>
            <person name="Martin F.M."/>
        </authorList>
    </citation>
    <scope>NUCLEOTIDE SEQUENCE [LARGE SCALE GENOMIC DNA]</scope>
    <source>
        <strain evidence="2 3">DAOM 194757</strain>
    </source>
</reference>
<feature type="compositionally biased region" description="Basic residues" evidence="1">
    <location>
        <begin position="1"/>
        <end position="12"/>
    </location>
</feature>
<dbReference type="AlphaFoldDB" id="A0A397W8C8"/>
<name>A0A397W8C8_9GLOM</name>
<dbReference type="OrthoDB" id="2472507at2759"/>
<dbReference type="Proteomes" id="UP000266673">
    <property type="component" value="Unassembled WGS sequence"/>
</dbReference>